<reference evidence="2 3" key="1">
    <citation type="submission" date="2020-07" db="EMBL/GenBank/DDBJ databases">
        <title>Genus Haemophilus, Bergeys manual.</title>
        <authorList>
            <person name="Noerskov-Lauritsen N."/>
        </authorList>
    </citation>
    <scope>NUCLEOTIDE SEQUENCE [LARGE SCALE GENOMIC DNA]</scope>
    <source>
        <strain evidence="2 3">CCUG30047</strain>
    </source>
</reference>
<evidence type="ECO:0000313" key="3">
    <source>
        <dbReference type="Proteomes" id="UP000590599"/>
    </source>
</evidence>
<dbReference type="Pfam" id="PF24723">
    <property type="entry name" value="DUF7675"/>
    <property type="match status" value="1"/>
</dbReference>
<protein>
    <recommendedName>
        <fullName evidence="1">DUF7675 domain-containing protein</fullName>
    </recommendedName>
</protein>
<evidence type="ECO:0000313" key="2">
    <source>
        <dbReference type="EMBL" id="NYA27877.1"/>
    </source>
</evidence>
<proteinExistence type="predicted"/>
<dbReference type="EMBL" id="JACBKA010000023">
    <property type="protein sequence ID" value="NYA27877.1"/>
    <property type="molecule type" value="Genomic_DNA"/>
</dbReference>
<gene>
    <name evidence="2" type="ORF">HZI69_08550</name>
</gene>
<dbReference type="AlphaFoldDB" id="A0A852Q135"/>
<feature type="domain" description="DUF7675" evidence="1">
    <location>
        <begin position="4"/>
        <end position="59"/>
    </location>
</feature>
<organism evidence="2 3">
    <name type="scientific">Haemophilus haemolyticus</name>
    <dbReference type="NCBI Taxonomy" id="726"/>
    <lineage>
        <taxon>Bacteria</taxon>
        <taxon>Pseudomonadati</taxon>
        <taxon>Pseudomonadota</taxon>
        <taxon>Gammaproteobacteria</taxon>
        <taxon>Pasteurellales</taxon>
        <taxon>Pasteurellaceae</taxon>
        <taxon>Haemophilus</taxon>
    </lineage>
</organism>
<sequence length="66" mass="7941">MISWYKHEDTNRVWWKDDGESVGGMVFSFDKKVEFNFWQDYPHKLTAEQKAIFDAENEILVRELKG</sequence>
<evidence type="ECO:0000259" key="1">
    <source>
        <dbReference type="Pfam" id="PF24723"/>
    </source>
</evidence>
<dbReference type="Proteomes" id="UP000590599">
    <property type="component" value="Unassembled WGS sequence"/>
</dbReference>
<name>A0A852Q135_HAEHA</name>
<accession>A0A852Q135</accession>
<dbReference type="RefSeq" id="WP_179228014.1">
    <property type="nucleotide sequence ID" value="NZ_JACBKA010000023.1"/>
</dbReference>
<dbReference type="InterPro" id="IPR056092">
    <property type="entry name" value="DUF7675"/>
</dbReference>
<comment type="caution">
    <text evidence="2">The sequence shown here is derived from an EMBL/GenBank/DDBJ whole genome shotgun (WGS) entry which is preliminary data.</text>
</comment>